<keyword evidence="3 5" id="KW-1133">Transmembrane helix</keyword>
<organism evidence="7 8">
    <name type="scientific">Niveibacterium umoris</name>
    <dbReference type="NCBI Taxonomy" id="1193620"/>
    <lineage>
        <taxon>Bacteria</taxon>
        <taxon>Pseudomonadati</taxon>
        <taxon>Pseudomonadota</taxon>
        <taxon>Betaproteobacteria</taxon>
        <taxon>Rhodocyclales</taxon>
        <taxon>Rhodocyclaceae</taxon>
        <taxon>Niveibacterium</taxon>
    </lineage>
</organism>
<keyword evidence="8" id="KW-1185">Reference proteome</keyword>
<dbReference type="GO" id="GO:0003824">
    <property type="term" value="F:catalytic activity"/>
    <property type="evidence" value="ECO:0007669"/>
    <property type="project" value="UniProtKB-ARBA"/>
</dbReference>
<dbReference type="AlphaFoldDB" id="A0A840BSH5"/>
<dbReference type="CDD" id="cd01949">
    <property type="entry name" value="GGDEF"/>
    <property type="match status" value="1"/>
</dbReference>
<dbReference type="Pfam" id="PF13675">
    <property type="entry name" value="PilJ"/>
    <property type="match status" value="1"/>
</dbReference>
<dbReference type="InterPro" id="IPR029787">
    <property type="entry name" value="Nucleotide_cyclase"/>
</dbReference>
<dbReference type="SUPFAM" id="SSF55785">
    <property type="entry name" value="PYP-like sensor domain (PAS domain)"/>
    <property type="match status" value="1"/>
</dbReference>
<dbReference type="PANTHER" id="PTHR46663">
    <property type="entry name" value="DIGUANYLATE CYCLASE DGCT-RELATED"/>
    <property type="match status" value="1"/>
</dbReference>
<accession>A0A840BSH5</accession>
<dbReference type="Proteomes" id="UP000561045">
    <property type="component" value="Unassembled WGS sequence"/>
</dbReference>
<feature type="transmembrane region" description="Helical" evidence="5">
    <location>
        <begin position="181"/>
        <end position="200"/>
    </location>
</feature>
<dbReference type="SMART" id="SM00091">
    <property type="entry name" value="PAS"/>
    <property type="match status" value="1"/>
</dbReference>
<dbReference type="Pfam" id="PF00990">
    <property type="entry name" value="GGDEF"/>
    <property type="match status" value="1"/>
</dbReference>
<evidence type="ECO:0000256" key="2">
    <source>
        <dbReference type="ARBA" id="ARBA00022692"/>
    </source>
</evidence>
<comment type="subcellular location">
    <subcellularLocation>
        <location evidence="1">Membrane</location>
        <topology evidence="1">Multi-pass membrane protein</topology>
    </subcellularLocation>
</comment>
<feature type="domain" description="GGDEF" evidence="6">
    <location>
        <begin position="344"/>
        <end position="477"/>
    </location>
</feature>
<dbReference type="SUPFAM" id="SSF55073">
    <property type="entry name" value="Nucleotide cyclase"/>
    <property type="match status" value="1"/>
</dbReference>
<dbReference type="InterPro" id="IPR000160">
    <property type="entry name" value="GGDEF_dom"/>
</dbReference>
<keyword evidence="2 5" id="KW-0812">Transmembrane</keyword>
<proteinExistence type="predicted"/>
<dbReference type="FunFam" id="3.30.70.270:FF:000001">
    <property type="entry name" value="Diguanylate cyclase domain protein"/>
    <property type="match status" value="1"/>
</dbReference>
<dbReference type="Pfam" id="PF13188">
    <property type="entry name" value="PAS_8"/>
    <property type="match status" value="1"/>
</dbReference>
<dbReference type="Gene3D" id="3.30.450.20">
    <property type="entry name" value="PAS domain"/>
    <property type="match status" value="1"/>
</dbReference>
<name>A0A840BSH5_9RHOO</name>
<evidence type="ECO:0000259" key="6">
    <source>
        <dbReference type="PROSITE" id="PS50887"/>
    </source>
</evidence>
<dbReference type="RefSeq" id="WP_183635207.1">
    <property type="nucleotide sequence ID" value="NZ_BAABLE010000005.1"/>
</dbReference>
<keyword evidence="4 5" id="KW-0472">Membrane</keyword>
<gene>
    <name evidence="7" type="ORF">GGR36_002663</name>
</gene>
<evidence type="ECO:0000256" key="1">
    <source>
        <dbReference type="ARBA" id="ARBA00004141"/>
    </source>
</evidence>
<evidence type="ECO:0000313" key="7">
    <source>
        <dbReference type="EMBL" id="MBB4013317.1"/>
    </source>
</evidence>
<evidence type="ECO:0000256" key="4">
    <source>
        <dbReference type="ARBA" id="ARBA00023136"/>
    </source>
</evidence>
<dbReference type="CDD" id="cd00130">
    <property type="entry name" value="PAS"/>
    <property type="match status" value="1"/>
</dbReference>
<dbReference type="InterPro" id="IPR043128">
    <property type="entry name" value="Rev_trsase/Diguanyl_cyclase"/>
</dbReference>
<dbReference type="InterPro" id="IPR052163">
    <property type="entry name" value="DGC-Regulatory_Protein"/>
</dbReference>
<dbReference type="PANTHER" id="PTHR46663:SF2">
    <property type="entry name" value="GGDEF DOMAIN-CONTAINING PROTEIN"/>
    <property type="match status" value="1"/>
</dbReference>
<dbReference type="InterPro" id="IPR029095">
    <property type="entry name" value="NarX-like_N"/>
</dbReference>
<protein>
    <submittedName>
        <fullName evidence="7">Diguanylate cyclase (GGDEF)-like protein</fullName>
    </submittedName>
</protein>
<dbReference type="InterPro" id="IPR000014">
    <property type="entry name" value="PAS"/>
</dbReference>
<dbReference type="EMBL" id="JACIET010000002">
    <property type="protein sequence ID" value="MBB4013317.1"/>
    <property type="molecule type" value="Genomic_DNA"/>
</dbReference>
<sequence length="486" mass="52286">MKAIAISVAMFMLLDSSVLAINLWISHELDETSVEINLAGRQRMLSQRMTKAALQTLSAEDGTRLAAAEVELFEAARLFDETLQGFGDGGEVTAGNGRRVQVTPIDDPVAIELLAQARTLWRPIMATVRVLGLEAAPAPRQRIAQELGAHEAELLDLMNRLTSRIEAVSLERTQALRAVQMGAFSLALLNFALVIVLLLARYRAADRRGQQLEGMIDQIAAGVCLLDNDEQIVAANPAAMRILGRGIDTLRGHRVTTFLDADEGVWRGERPDGGDFHVALSHGEIGTDEGKVRVVTLLDISERVDAESRLRQLALHDALTGLPNRRMLDDRLTIALAQAQRGYHKVGVAMVDLDGFKPINDTYGHATGDCVLQAVAQRLAACARAGDTVARLGGDEFVCVFSTLHDREELDTLGRRMLEALAQPLLQGALRIPMSASIGLALSPDDGSDTAGLLKAADSAMYAAKHAGGRRLAHADRGAAPGRSGN</sequence>
<dbReference type="Gene3D" id="3.30.70.270">
    <property type="match status" value="1"/>
</dbReference>
<evidence type="ECO:0000256" key="3">
    <source>
        <dbReference type="ARBA" id="ARBA00022989"/>
    </source>
</evidence>
<evidence type="ECO:0000256" key="5">
    <source>
        <dbReference type="SAM" id="Phobius"/>
    </source>
</evidence>
<dbReference type="NCBIfam" id="TIGR00254">
    <property type="entry name" value="GGDEF"/>
    <property type="match status" value="1"/>
</dbReference>
<comment type="caution">
    <text evidence="7">The sequence shown here is derived from an EMBL/GenBank/DDBJ whole genome shotgun (WGS) entry which is preliminary data.</text>
</comment>
<dbReference type="PROSITE" id="PS50887">
    <property type="entry name" value="GGDEF"/>
    <property type="match status" value="1"/>
</dbReference>
<dbReference type="SMART" id="SM00267">
    <property type="entry name" value="GGDEF"/>
    <property type="match status" value="1"/>
</dbReference>
<evidence type="ECO:0000313" key="8">
    <source>
        <dbReference type="Proteomes" id="UP000561045"/>
    </source>
</evidence>
<dbReference type="InterPro" id="IPR035965">
    <property type="entry name" value="PAS-like_dom_sf"/>
</dbReference>
<reference evidence="7 8" key="1">
    <citation type="submission" date="2020-08" db="EMBL/GenBank/DDBJ databases">
        <title>Genomic Encyclopedia of Type Strains, Phase IV (KMG-IV): sequencing the most valuable type-strain genomes for metagenomic binning, comparative biology and taxonomic classification.</title>
        <authorList>
            <person name="Goeker M."/>
        </authorList>
    </citation>
    <scope>NUCLEOTIDE SEQUENCE [LARGE SCALE GENOMIC DNA]</scope>
    <source>
        <strain evidence="7 8">DSM 106739</strain>
    </source>
</reference>
<dbReference type="GO" id="GO:0016020">
    <property type="term" value="C:membrane"/>
    <property type="evidence" value="ECO:0007669"/>
    <property type="project" value="UniProtKB-SubCell"/>
</dbReference>